<dbReference type="PROSITE" id="PS00118">
    <property type="entry name" value="PA2_HIS"/>
    <property type="match status" value="2"/>
</dbReference>
<dbReference type="PANTHER" id="PTHR12824:SF8">
    <property type="entry name" value="GXIVSPLA2, ISOFORM A"/>
    <property type="match status" value="1"/>
</dbReference>
<comment type="subcellular location">
    <subcellularLocation>
        <location evidence="1">Secreted</location>
    </subcellularLocation>
</comment>
<keyword evidence="5" id="KW-1185">Reference proteome</keyword>
<gene>
    <name evidence="4" type="ORF">EDS130_LOCUS37720</name>
    <name evidence="3" type="ORF">XAT740_LOCUS14531</name>
</gene>
<protein>
    <submittedName>
        <fullName evidence="3">Uncharacterized protein</fullName>
    </submittedName>
</protein>
<dbReference type="AlphaFoldDB" id="A0A814IR04"/>
<dbReference type="Gene3D" id="1.20.90.10">
    <property type="entry name" value="Phospholipase A2 domain"/>
    <property type="match status" value="2"/>
</dbReference>
<dbReference type="GO" id="GO:0050482">
    <property type="term" value="P:arachidonate secretion"/>
    <property type="evidence" value="ECO:0007669"/>
    <property type="project" value="InterPro"/>
</dbReference>
<dbReference type="Proteomes" id="UP000663852">
    <property type="component" value="Unassembled WGS sequence"/>
</dbReference>
<proteinExistence type="predicted"/>
<dbReference type="OrthoDB" id="3935740at2759"/>
<sequence length="280" mass="31963">MIHLTLSNPVEGGNTYGCGPMGINIDQGLNQIDREEIIPCCVAHDICYRNCSMSRFQCDCDFYKCIKNQCENKLPHDCAVFAIKFYTLVRIGGISSYQRDQRTQRTPYRLLRVKYFLLEINYIALLSLPVFCKVTLKTYSLIVKTLSLISLASSVSIISENSLGCGPMGVNIDLALNKIDRSEIIPCCVSHDACYRNCSMSRLTCDCTFYTYIKNRCENHLPNDCKVFATNLFAMVRIEGVPSYKRDQESSKCLSKNYQRELDKILMQQETEQYVKSCPK</sequence>
<dbReference type="PANTHER" id="PTHR12824">
    <property type="entry name" value="GROUP XII SECRETORY PHOSPHOLIPASE A2 FAMILY MEMBER"/>
    <property type="match status" value="1"/>
</dbReference>
<dbReference type="GO" id="GO:0006644">
    <property type="term" value="P:phospholipid metabolic process"/>
    <property type="evidence" value="ECO:0007669"/>
    <property type="project" value="InterPro"/>
</dbReference>
<comment type="caution">
    <text evidence="3">The sequence shown here is derived from an EMBL/GenBank/DDBJ whole genome shotgun (WGS) entry which is preliminary data.</text>
</comment>
<reference evidence="3" key="1">
    <citation type="submission" date="2021-02" db="EMBL/GenBank/DDBJ databases">
        <authorList>
            <person name="Nowell W R."/>
        </authorList>
    </citation>
    <scope>NUCLEOTIDE SEQUENCE</scope>
</reference>
<dbReference type="EMBL" id="CAJNOJ010000378">
    <property type="protein sequence ID" value="CAF1424130.1"/>
    <property type="molecule type" value="Genomic_DNA"/>
</dbReference>
<dbReference type="SUPFAM" id="SSF48619">
    <property type="entry name" value="Phospholipase A2, PLA2"/>
    <property type="match status" value="2"/>
</dbReference>
<evidence type="ECO:0000256" key="2">
    <source>
        <dbReference type="ARBA" id="ARBA00022525"/>
    </source>
</evidence>
<dbReference type="Proteomes" id="UP000663828">
    <property type="component" value="Unassembled WGS sequence"/>
</dbReference>
<evidence type="ECO:0000256" key="1">
    <source>
        <dbReference type="ARBA" id="ARBA00004613"/>
    </source>
</evidence>
<dbReference type="GO" id="GO:0016042">
    <property type="term" value="P:lipid catabolic process"/>
    <property type="evidence" value="ECO:0007669"/>
    <property type="project" value="InterPro"/>
</dbReference>
<dbReference type="EMBL" id="CAJNOR010000875">
    <property type="protein sequence ID" value="CAF1026789.1"/>
    <property type="molecule type" value="Genomic_DNA"/>
</dbReference>
<dbReference type="InterPro" id="IPR010711">
    <property type="entry name" value="PLA2G12"/>
</dbReference>
<keyword evidence="2" id="KW-0964">Secreted</keyword>
<evidence type="ECO:0000313" key="5">
    <source>
        <dbReference type="Proteomes" id="UP000663828"/>
    </source>
</evidence>
<accession>A0A814IR04</accession>
<evidence type="ECO:0000313" key="3">
    <source>
        <dbReference type="EMBL" id="CAF1026789.1"/>
    </source>
</evidence>
<evidence type="ECO:0000313" key="4">
    <source>
        <dbReference type="EMBL" id="CAF1424130.1"/>
    </source>
</evidence>
<dbReference type="InterPro" id="IPR033113">
    <property type="entry name" value="PLA2_histidine"/>
</dbReference>
<dbReference type="InterPro" id="IPR036444">
    <property type="entry name" value="PLipase_A2_dom_sf"/>
</dbReference>
<organism evidence="3 5">
    <name type="scientific">Adineta ricciae</name>
    <name type="common">Rotifer</name>
    <dbReference type="NCBI Taxonomy" id="249248"/>
    <lineage>
        <taxon>Eukaryota</taxon>
        <taxon>Metazoa</taxon>
        <taxon>Spiralia</taxon>
        <taxon>Gnathifera</taxon>
        <taxon>Rotifera</taxon>
        <taxon>Eurotatoria</taxon>
        <taxon>Bdelloidea</taxon>
        <taxon>Adinetida</taxon>
        <taxon>Adinetidae</taxon>
        <taxon>Adineta</taxon>
    </lineage>
</organism>
<dbReference type="GO" id="GO:0005576">
    <property type="term" value="C:extracellular region"/>
    <property type="evidence" value="ECO:0007669"/>
    <property type="project" value="UniProtKB-SubCell"/>
</dbReference>
<dbReference type="GO" id="GO:0004623">
    <property type="term" value="F:phospholipase A2 activity"/>
    <property type="evidence" value="ECO:0007669"/>
    <property type="project" value="InterPro"/>
</dbReference>
<dbReference type="GO" id="GO:0005509">
    <property type="term" value="F:calcium ion binding"/>
    <property type="evidence" value="ECO:0007669"/>
    <property type="project" value="InterPro"/>
</dbReference>
<name>A0A814IR04_ADIRI</name>